<dbReference type="AlphaFoldDB" id="K1UCL3"/>
<keyword evidence="1" id="KW-0119">Carbohydrate metabolism</keyword>
<proteinExistence type="predicted"/>
<dbReference type="EMBL" id="AJWY01003223">
    <property type="protein sequence ID" value="EKC75980.1"/>
    <property type="molecule type" value="Genomic_DNA"/>
</dbReference>
<reference evidence="1" key="1">
    <citation type="journal article" date="2013" name="Environ. Microbiol.">
        <title>Microbiota from the distal guts of lean and obese adolescents exhibit partial functional redundancy besides clear differences in community structure.</title>
        <authorList>
            <person name="Ferrer M."/>
            <person name="Ruiz A."/>
            <person name="Lanza F."/>
            <person name="Haange S.B."/>
            <person name="Oberbach A."/>
            <person name="Till H."/>
            <person name="Bargiela R."/>
            <person name="Campoy C."/>
            <person name="Segura M.T."/>
            <person name="Richter M."/>
            <person name="von Bergen M."/>
            <person name="Seifert J."/>
            <person name="Suarez A."/>
        </authorList>
    </citation>
    <scope>NUCLEOTIDE SEQUENCE</scope>
</reference>
<accession>K1UCL3</accession>
<feature type="non-terminal residue" evidence="1">
    <location>
        <position position="106"/>
    </location>
</feature>
<evidence type="ECO:0000313" key="1">
    <source>
        <dbReference type="EMBL" id="EKC75980.1"/>
    </source>
</evidence>
<organism evidence="1">
    <name type="scientific">human gut metagenome</name>
    <dbReference type="NCBI Taxonomy" id="408170"/>
    <lineage>
        <taxon>unclassified sequences</taxon>
        <taxon>metagenomes</taxon>
        <taxon>organismal metagenomes</taxon>
    </lineage>
</organism>
<dbReference type="SUPFAM" id="SSF75005">
    <property type="entry name" value="Arabinanase/levansucrase/invertase"/>
    <property type="match status" value="1"/>
</dbReference>
<keyword evidence="1" id="KW-0326">Glycosidase</keyword>
<dbReference type="InterPro" id="IPR023296">
    <property type="entry name" value="Glyco_hydro_beta-prop_sf"/>
</dbReference>
<name>K1UCL3_9ZZZZ</name>
<sequence length="106" mass="12446">MCNTMKTYCNPLDLGYRYQHMKEGERAAGFREGADPTLVYFKGKYYLFVSMSAGFWYSDDLLHWDFHADPDLLIYDYAPDVRQVGDYLYFSASRKGRNCPILRTAR</sequence>
<dbReference type="Gene3D" id="2.115.10.20">
    <property type="entry name" value="Glycosyl hydrolase domain, family 43"/>
    <property type="match status" value="1"/>
</dbReference>
<comment type="caution">
    <text evidence="1">The sequence shown here is derived from an EMBL/GenBank/DDBJ whole genome shotgun (WGS) entry which is preliminary data.</text>
</comment>
<keyword evidence="1" id="KW-0858">Xylan degradation</keyword>
<keyword evidence="1" id="KW-0624">Polysaccharide degradation</keyword>
<keyword evidence="1" id="KW-0378">Hydrolase</keyword>
<protein>
    <submittedName>
        <fullName evidence="1">Endo-1,4-beta-xylanase</fullName>
    </submittedName>
</protein>
<dbReference type="GO" id="GO:0045493">
    <property type="term" value="P:xylan catabolic process"/>
    <property type="evidence" value="ECO:0007669"/>
    <property type="project" value="UniProtKB-KW"/>
</dbReference>
<gene>
    <name evidence="1" type="ORF">LEA_04925</name>
</gene>
<dbReference type="GO" id="GO:0016798">
    <property type="term" value="F:hydrolase activity, acting on glycosyl bonds"/>
    <property type="evidence" value="ECO:0007669"/>
    <property type="project" value="UniProtKB-KW"/>
</dbReference>